<evidence type="ECO:0000256" key="6">
    <source>
        <dbReference type="ARBA" id="ARBA00022840"/>
    </source>
</evidence>
<comment type="similarity">
    <text evidence="1 7 8">Belongs to the NDK family.</text>
</comment>
<keyword evidence="4" id="KW-0547">Nucleotide-binding</keyword>
<dbReference type="PRINTS" id="PR01243">
    <property type="entry name" value="NUCDPKINASE"/>
</dbReference>
<feature type="binding site" evidence="7">
    <location>
        <position position="87"/>
    </location>
    <ligand>
        <name>ATP</name>
        <dbReference type="ChEBI" id="CHEBI:30616"/>
    </ligand>
</feature>
<dbReference type="GO" id="GO:0005524">
    <property type="term" value="F:ATP binding"/>
    <property type="evidence" value="ECO:0007669"/>
    <property type="project" value="UniProtKB-KW"/>
</dbReference>
<dbReference type="PANTHER" id="PTHR46161">
    <property type="entry name" value="NUCLEOSIDE DIPHOSPHATE KINASE"/>
    <property type="match status" value="1"/>
</dbReference>
<dbReference type="InterPro" id="IPR036850">
    <property type="entry name" value="NDK-like_dom_sf"/>
</dbReference>
<dbReference type="GO" id="GO:0006241">
    <property type="term" value="P:CTP biosynthetic process"/>
    <property type="evidence" value="ECO:0007669"/>
    <property type="project" value="InterPro"/>
</dbReference>
<dbReference type="GO" id="GO:0006228">
    <property type="term" value="P:UTP biosynthetic process"/>
    <property type="evidence" value="ECO:0007669"/>
    <property type="project" value="InterPro"/>
</dbReference>
<dbReference type="InterPro" id="IPR001564">
    <property type="entry name" value="Nucleoside_diP_kinase"/>
</dbReference>
<evidence type="ECO:0000259" key="9">
    <source>
        <dbReference type="SMART" id="SM00562"/>
    </source>
</evidence>
<proteinExistence type="inferred from homology"/>
<dbReference type="SUPFAM" id="SSF54919">
    <property type="entry name" value="Nucleoside diphosphate kinase, NDK"/>
    <property type="match status" value="1"/>
</dbReference>
<evidence type="ECO:0000256" key="4">
    <source>
        <dbReference type="ARBA" id="ARBA00022741"/>
    </source>
</evidence>
<evidence type="ECO:0000256" key="1">
    <source>
        <dbReference type="ARBA" id="ARBA00008142"/>
    </source>
</evidence>
<dbReference type="Proteomes" id="UP000789831">
    <property type="component" value="Unassembled WGS sequence"/>
</dbReference>
<dbReference type="Gene3D" id="3.30.70.141">
    <property type="entry name" value="Nucleoside diphosphate kinase-like domain"/>
    <property type="match status" value="1"/>
</dbReference>
<name>A0A9N8V915_9GLOM</name>
<evidence type="ECO:0000256" key="7">
    <source>
        <dbReference type="PROSITE-ProRule" id="PRU00706"/>
    </source>
</evidence>
<gene>
    <name evidence="10" type="ORF">AGERDE_LOCUS1318</name>
</gene>
<feature type="binding site" evidence="7">
    <location>
        <position position="168"/>
    </location>
    <ligand>
        <name>ATP</name>
        <dbReference type="ChEBI" id="CHEBI:30616"/>
    </ligand>
</feature>
<feature type="binding site" evidence="7">
    <location>
        <position position="174"/>
    </location>
    <ligand>
        <name>ATP</name>
        <dbReference type="ChEBI" id="CHEBI:30616"/>
    </ligand>
</feature>
<evidence type="ECO:0000256" key="5">
    <source>
        <dbReference type="ARBA" id="ARBA00022777"/>
    </source>
</evidence>
<dbReference type="OrthoDB" id="2162449at2759"/>
<feature type="binding site" evidence="7">
    <location>
        <position position="188"/>
    </location>
    <ligand>
        <name>ATP</name>
        <dbReference type="ChEBI" id="CHEBI:30616"/>
    </ligand>
</feature>
<dbReference type="InterPro" id="IPR034907">
    <property type="entry name" value="NDK-like_dom"/>
</dbReference>
<dbReference type="PROSITE" id="PS51374">
    <property type="entry name" value="NDPK_LIKE"/>
    <property type="match status" value="1"/>
</dbReference>
<comment type="caution">
    <text evidence="10">The sequence shown here is derived from an EMBL/GenBank/DDBJ whole genome shotgun (WGS) entry which is preliminary data.</text>
</comment>
<accession>A0A9N8V915</accession>
<sequence length="235" mass="27362">MSKTRKANVRKRLKAVDKVIEAVIDSGVKLHALGVAIKNTPKESTMKPRDKYTVFSRKHKKYRKSFHKTTTTIMLLPRRQLTLALLKPDLCANPNTISKIISRITATNHHNNFEIIRQREILWRQQDAEAFYAEHRGRFFFERLCGYMTSGPFTALVLARQNAIKEWRALIGPTHPWRARMNAPNTLRSHYGLTDTRNSFHGSDSDETANREIEFFFPELNVDAWRRQEEKEAAI</sequence>
<evidence type="ECO:0000313" key="11">
    <source>
        <dbReference type="Proteomes" id="UP000789831"/>
    </source>
</evidence>
<keyword evidence="3" id="KW-0808">Transferase</keyword>
<evidence type="ECO:0000256" key="8">
    <source>
        <dbReference type="RuleBase" id="RU004011"/>
    </source>
</evidence>
<dbReference type="Pfam" id="PF00334">
    <property type="entry name" value="NDK"/>
    <property type="match status" value="1"/>
</dbReference>
<feature type="binding site" evidence="7">
    <location>
        <position position="198"/>
    </location>
    <ligand>
        <name>ATP</name>
        <dbReference type="ChEBI" id="CHEBI:30616"/>
    </ligand>
</feature>
<reference evidence="10" key="1">
    <citation type="submission" date="2021-06" db="EMBL/GenBank/DDBJ databases">
        <authorList>
            <person name="Kallberg Y."/>
            <person name="Tangrot J."/>
            <person name="Rosling A."/>
        </authorList>
    </citation>
    <scope>NUCLEOTIDE SEQUENCE</scope>
    <source>
        <strain evidence="10">MT106</strain>
    </source>
</reference>
<keyword evidence="6" id="KW-0067">ATP-binding</keyword>
<dbReference type="Pfam" id="PF09784">
    <property type="entry name" value="L31"/>
    <property type="match status" value="1"/>
</dbReference>
<keyword evidence="5" id="KW-0418">Kinase</keyword>
<dbReference type="AlphaFoldDB" id="A0A9N8V915"/>
<evidence type="ECO:0000256" key="3">
    <source>
        <dbReference type="ARBA" id="ARBA00022679"/>
    </source>
</evidence>
<feature type="active site" description="Pros-phosphohistidine intermediate" evidence="7">
    <location>
        <position position="201"/>
    </location>
</feature>
<dbReference type="SMART" id="SM00562">
    <property type="entry name" value="NDK"/>
    <property type="match status" value="1"/>
</dbReference>
<dbReference type="PANTHER" id="PTHR46161:SF3">
    <property type="entry name" value="NUCLEOSIDE DIPHOSPHATE KINASE DDB_G0292928-RELATED"/>
    <property type="match status" value="1"/>
</dbReference>
<dbReference type="InterPro" id="IPR016340">
    <property type="entry name" value="Ribosomal_mL60"/>
</dbReference>
<evidence type="ECO:0000256" key="2">
    <source>
        <dbReference type="ARBA" id="ARBA00017632"/>
    </source>
</evidence>
<evidence type="ECO:0000313" key="10">
    <source>
        <dbReference type="EMBL" id="CAG8444571.1"/>
    </source>
</evidence>
<feature type="binding site" evidence="7">
    <location>
        <position position="140"/>
    </location>
    <ligand>
        <name>ATP</name>
        <dbReference type="ChEBI" id="CHEBI:30616"/>
    </ligand>
</feature>
<dbReference type="EMBL" id="CAJVPL010000086">
    <property type="protein sequence ID" value="CAG8444571.1"/>
    <property type="molecule type" value="Genomic_DNA"/>
</dbReference>
<feature type="domain" description="Nucleoside diphosphate kinase-like" evidence="9">
    <location>
        <begin position="79"/>
        <end position="224"/>
    </location>
</feature>
<organism evidence="10 11">
    <name type="scientific">Ambispora gerdemannii</name>
    <dbReference type="NCBI Taxonomy" id="144530"/>
    <lineage>
        <taxon>Eukaryota</taxon>
        <taxon>Fungi</taxon>
        <taxon>Fungi incertae sedis</taxon>
        <taxon>Mucoromycota</taxon>
        <taxon>Glomeromycotina</taxon>
        <taxon>Glomeromycetes</taxon>
        <taxon>Archaeosporales</taxon>
        <taxon>Ambisporaceae</taxon>
        <taxon>Ambispora</taxon>
    </lineage>
</organism>
<dbReference type="GO" id="GO:0004550">
    <property type="term" value="F:nucleoside diphosphate kinase activity"/>
    <property type="evidence" value="ECO:0007669"/>
    <property type="project" value="InterPro"/>
</dbReference>
<protein>
    <recommendedName>
        <fullName evidence="2">Nucleoside diphosphate kinase</fullName>
    </recommendedName>
</protein>
<dbReference type="GO" id="GO:0006183">
    <property type="term" value="P:GTP biosynthetic process"/>
    <property type="evidence" value="ECO:0007669"/>
    <property type="project" value="InterPro"/>
</dbReference>
<keyword evidence="11" id="KW-1185">Reference proteome</keyword>